<dbReference type="RefSeq" id="XP_003060723.1">
    <property type="nucleotide sequence ID" value="XM_003060677.1"/>
</dbReference>
<dbReference type="EMBL" id="GG663742">
    <property type="protein sequence ID" value="EEH55492.1"/>
    <property type="molecule type" value="Genomic_DNA"/>
</dbReference>
<evidence type="ECO:0000313" key="3">
    <source>
        <dbReference type="EMBL" id="EEH55492.1"/>
    </source>
</evidence>
<dbReference type="AlphaFoldDB" id="C1MXN7"/>
<name>C1MXN7_MICPC</name>
<keyword evidence="2" id="KW-1133">Transmembrane helix</keyword>
<protein>
    <submittedName>
        <fullName evidence="3">Predicted protein</fullName>
    </submittedName>
</protein>
<feature type="transmembrane region" description="Helical" evidence="2">
    <location>
        <begin position="154"/>
        <end position="173"/>
    </location>
</feature>
<proteinExistence type="predicted"/>
<evidence type="ECO:0000256" key="2">
    <source>
        <dbReference type="SAM" id="Phobius"/>
    </source>
</evidence>
<evidence type="ECO:0000256" key="1">
    <source>
        <dbReference type="SAM" id="MobiDB-lite"/>
    </source>
</evidence>
<keyword evidence="2" id="KW-0812">Transmembrane</keyword>
<accession>C1MXN7</accession>
<dbReference type="GeneID" id="9686160"/>
<reference evidence="3 4" key="1">
    <citation type="journal article" date="2009" name="Science">
        <title>Green evolution and dynamic adaptations revealed by genomes of the marine picoeukaryotes Micromonas.</title>
        <authorList>
            <person name="Worden A.Z."/>
            <person name="Lee J.H."/>
            <person name="Mock T."/>
            <person name="Rouze P."/>
            <person name="Simmons M.P."/>
            <person name="Aerts A.L."/>
            <person name="Allen A.E."/>
            <person name="Cuvelier M.L."/>
            <person name="Derelle E."/>
            <person name="Everett M.V."/>
            <person name="Foulon E."/>
            <person name="Grimwood J."/>
            <person name="Gundlach H."/>
            <person name="Henrissat B."/>
            <person name="Napoli C."/>
            <person name="McDonald S.M."/>
            <person name="Parker M.S."/>
            <person name="Rombauts S."/>
            <person name="Salamov A."/>
            <person name="Von Dassow P."/>
            <person name="Badger J.H."/>
            <person name="Coutinho P.M."/>
            <person name="Demir E."/>
            <person name="Dubchak I."/>
            <person name="Gentemann C."/>
            <person name="Eikrem W."/>
            <person name="Gready J.E."/>
            <person name="John U."/>
            <person name="Lanier W."/>
            <person name="Lindquist E.A."/>
            <person name="Lucas S."/>
            <person name="Mayer K.F."/>
            <person name="Moreau H."/>
            <person name="Not F."/>
            <person name="Otillar R."/>
            <person name="Panaud O."/>
            <person name="Pangilinan J."/>
            <person name="Paulsen I."/>
            <person name="Piegu B."/>
            <person name="Poliakov A."/>
            <person name="Robbens S."/>
            <person name="Schmutz J."/>
            <person name="Toulza E."/>
            <person name="Wyss T."/>
            <person name="Zelensky A."/>
            <person name="Zhou K."/>
            <person name="Armbrust E.V."/>
            <person name="Bhattacharya D."/>
            <person name="Goodenough U.W."/>
            <person name="Van de Peer Y."/>
            <person name="Grigoriev I.V."/>
        </authorList>
    </citation>
    <scope>NUCLEOTIDE SEQUENCE [LARGE SCALE GENOMIC DNA]</scope>
    <source>
        <strain evidence="3 4">CCMP1545</strain>
    </source>
</reference>
<evidence type="ECO:0000313" key="4">
    <source>
        <dbReference type="Proteomes" id="UP000001876"/>
    </source>
</evidence>
<sequence length="262" mass="28016">MSHASVARLPGAVWVGRAGVSTRARRDVPALRASRRCLGDVRNLRARREGDKAPRRRVDRGAAARRDVVAIASPPSWGAWNPTPSTTDVVPGGLASSLPTNPSAPSSSSARSSRRGVATRALPFALAPVLVARALLAFMWSSIAAVLADRALSLAIFGTCAVLIALTAVRYAGFKPRVTLSRSTRMAALVAASPTIHRPLRPPLLLQWSVTQLAAYLLKQKFVPNVTWRRTLLDTPDGGEIALDWYQGCDADDAKGLRQVSS</sequence>
<keyword evidence="2" id="KW-0472">Membrane</keyword>
<feature type="compositionally biased region" description="Low complexity" evidence="1">
    <location>
        <begin position="95"/>
        <end position="111"/>
    </location>
</feature>
<keyword evidence="4" id="KW-1185">Reference proteome</keyword>
<feature type="region of interest" description="Disordered" evidence="1">
    <location>
        <begin position="79"/>
        <end position="112"/>
    </location>
</feature>
<dbReference type="KEGG" id="mpp:MICPUCDRAFT_60227"/>
<organism evidence="4">
    <name type="scientific">Micromonas pusilla (strain CCMP1545)</name>
    <name type="common">Picoplanktonic green alga</name>
    <dbReference type="NCBI Taxonomy" id="564608"/>
    <lineage>
        <taxon>Eukaryota</taxon>
        <taxon>Viridiplantae</taxon>
        <taxon>Chlorophyta</taxon>
        <taxon>Mamiellophyceae</taxon>
        <taxon>Mamiellales</taxon>
        <taxon>Mamiellaceae</taxon>
        <taxon>Micromonas</taxon>
    </lineage>
</organism>
<dbReference type="OrthoDB" id="247542at2759"/>
<gene>
    <name evidence="3" type="ORF">MICPUCDRAFT_60227</name>
</gene>
<feature type="transmembrane region" description="Helical" evidence="2">
    <location>
        <begin position="121"/>
        <end position="148"/>
    </location>
</feature>
<dbReference type="Proteomes" id="UP000001876">
    <property type="component" value="Unassembled WGS sequence"/>
</dbReference>